<reference evidence="1" key="1">
    <citation type="submission" date="2018-02" db="EMBL/GenBank/DDBJ databases">
        <authorList>
            <person name="Cohen D.B."/>
            <person name="Kent A.D."/>
        </authorList>
    </citation>
    <scope>NUCLEOTIDE SEQUENCE</scope>
</reference>
<name>A0A2N9J3N8_FAGSY</name>
<dbReference type="EMBL" id="OIVN01006347">
    <property type="protein sequence ID" value="SPD31130.1"/>
    <property type="molecule type" value="Genomic_DNA"/>
</dbReference>
<organism evidence="1">
    <name type="scientific">Fagus sylvatica</name>
    <name type="common">Beechnut</name>
    <dbReference type="NCBI Taxonomy" id="28930"/>
    <lineage>
        <taxon>Eukaryota</taxon>
        <taxon>Viridiplantae</taxon>
        <taxon>Streptophyta</taxon>
        <taxon>Embryophyta</taxon>
        <taxon>Tracheophyta</taxon>
        <taxon>Spermatophyta</taxon>
        <taxon>Magnoliopsida</taxon>
        <taxon>eudicotyledons</taxon>
        <taxon>Gunneridae</taxon>
        <taxon>Pentapetalae</taxon>
        <taxon>rosids</taxon>
        <taxon>fabids</taxon>
        <taxon>Fagales</taxon>
        <taxon>Fagaceae</taxon>
        <taxon>Fagus</taxon>
    </lineage>
</organism>
<sequence>MLSFAVNLIYAIFLYRDLLLDGVCWKVGNRSSLDVWSDRWTKTPLTRGSDFTGVQRVADLINVERGMWNEEVVERVFDAQSATRVKKIPLLSGLPRDRVEWIYEKSGAFSVQSAYRVAVRLGSKSQGVEASNSGQHRWFWRQLWKTPHCTQAGLPCVSPDGRGCVSCSLGMSVCKGCVVIDIAPPAEVHSVARNKYVFEGILTPPVKVVEVGNNLWGDFKHVASGTGGILSFL</sequence>
<evidence type="ECO:0000313" key="1">
    <source>
        <dbReference type="EMBL" id="SPD31130.1"/>
    </source>
</evidence>
<protein>
    <submittedName>
        <fullName evidence="1">Uncharacterized protein</fullName>
    </submittedName>
</protein>
<dbReference type="AlphaFoldDB" id="A0A2N9J3N8"/>
<accession>A0A2N9J3N8</accession>
<gene>
    <name evidence="1" type="ORF">FSB_LOCUS59012</name>
</gene>
<proteinExistence type="predicted"/>